<evidence type="ECO:0000313" key="12">
    <source>
        <dbReference type="EMBL" id="CCG81107.1"/>
    </source>
</evidence>
<evidence type="ECO:0000256" key="5">
    <source>
        <dbReference type="ARBA" id="ARBA00011738"/>
    </source>
</evidence>
<keyword evidence="10 11" id="KW-0413">Isomerase</keyword>
<evidence type="ECO:0000256" key="3">
    <source>
        <dbReference type="ARBA" id="ARBA00004742"/>
    </source>
</evidence>
<dbReference type="eggNOG" id="KOG1643">
    <property type="taxonomic scope" value="Eukaryota"/>
</dbReference>
<comment type="catalytic activity">
    <reaction evidence="1 11">
        <text>D-glyceraldehyde 3-phosphate = dihydroxyacetone phosphate</text>
        <dbReference type="Rhea" id="RHEA:18585"/>
        <dbReference type="ChEBI" id="CHEBI:57642"/>
        <dbReference type="ChEBI" id="CHEBI:59776"/>
        <dbReference type="EC" id="5.3.1.1"/>
    </reaction>
</comment>
<dbReference type="NCBIfam" id="TIGR00419">
    <property type="entry name" value="tim"/>
    <property type="match status" value="1"/>
</dbReference>
<proteinExistence type="inferred from homology"/>
<keyword evidence="9 11" id="KW-0324">Glycolysis</keyword>
<gene>
    <name evidence="12" type="ORF">TAPDE_000799</name>
</gene>
<evidence type="ECO:0000256" key="8">
    <source>
        <dbReference type="ARBA" id="ARBA00022432"/>
    </source>
</evidence>
<dbReference type="FunFam" id="3.20.20.70:FF:000025">
    <property type="entry name" value="Triosephosphate isomerase"/>
    <property type="match status" value="1"/>
</dbReference>
<evidence type="ECO:0000256" key="11">
    <source>
        <dbReference type="RuleBase" id="RU363013"/>
    </source>
</evidence>
<dbReference type="GO" id="GO:0005829">
    <property type="term" value="C:cytosol"/>
    <property type="evidence" value="ECO:0007669"/>
    <property type="project" value="TreeGrafter"/>
</dbReference>
<keyword evidence="8 11" id="KW-0312">Gluconeogenesis</keyword>
<evidence type="ECO:0000256" key="1">
    <source>
        <dbReference type="ARBA" id="ARBA00000474"/>
    </source>
</evidence>
<dbReference type="STRING" id="1097556.R4X748"/>
<evidence type="ECO:0000256" key="4">
    <source>
        <dbReference type="ARBA" id="ARBA00007422"/>
    </source>
</evidence>
<dbReference type="InterPro" id="IPR000652">
    <property type="entry name" value="Triosephosphate_isomerase"/>
</dbReference>
<dbReference type="InterPro" id="IPR020861">
    <property type="entry name" value="Triosephosphate_isomerase_AS"/>
</dbReference>
<organism evidence="12 13">
    <name type="scientific">Taphrina deformans (strain PYCC 5710 / ATCC 11124 / CBS 356.35 / IMI 108563 / JCM 9778 / NBRC 8474)</name>
    <name type="common">Peach leaf curl fungus</name>
    <name type="synonym">Lalaria deformans</name>
    <dbReference type="NCBI Taxonomy" id="1097556"/>
    <lineage>
        <taxon>Eukaryota</taxon>
        <taxon>Fungi</taxon>
        <taxon>Dikarya</taxon>
        <taxon>Ascomycota</taxon>
        <taxon>Taphrinomycotina</taxon>
        <taxon>Taphrinomycetes</taxon>
        <taxon>Taphrinales</taxon>
        <taxon>Taphrinaceae</taxon>
        <taxon>Taphrina</taxon>
    </lineage>
</organism>
<reference evidence="12 13" key="1">
    <citation type="journal article" date="2013" name="MBio">
        <title>Genome sequencing of the plant pathogen Taphrina deformans, the causal agent of peach leaf curl.</title>
        <authorList>
            <person name="Cisse O.H."/>
            <person name="Almeida J.M.G.C.F."/>
            <person name="Fonseca A."/>
            <person name="Kumar A.A."/>
            <person name="Salojaervi J."/>
            <person name="Overmyer K."/>
            <person name="Hauser P.M."/>
            <person name="Pagni M."/>
        </authorList>
    </citation>
    <scope>NUCLEOTIDE SEQUENCE [LARGE SCALE GENOMIC DNA]</scope>
    <source>
        <strain evidence="13">PYCC 5710 / ATCC 11124 / CBS 356.35 / IMI 108563 / JCM 9778 / NBRC 8474</strain>
    </source>
</reference>
<dbReference type="Pfam" id="PF00121">
    <property type="entry name" value="TIM"/>
    <property type="match status" value="1"/>
</dbReference>
<evidence type="ECO:0000256" key="2">
    <source>
        <dbReference type="ARBA" id="ARBA00004680"/>
    </source>
</evidence>
<dbReference type="GO" id="GO:0006094">
    <property type="term" value="P:gluconeogenesis"/>
    <property type="evidence" value="ECO:0007669"/>
    <property type="project" value="UniProtKB-UniPathway"/>
</dbReference>
<evidence type="ECO:0000256" key="9">
    <source>
        <dbReference type="ARBA" id="ARBA00023152"/>
    </source>
</evidence>
<dbReference type="HAMAP" id="MF_00147_B">
    <property type="entry name" value="TIM_B"/>
    <property type="match status" value="1"/>
</dbReference>
<protein>
    <recommendedName>
        <fullName evidence="7 11">Triosephosphate isomerase</fullName>
        <ecNumber evidence="6 11">5.3.1.1</ecNumber>
    </recommendedName>
</protein>
<evidence type="ECO:0000256" key="10">
    <source>
        <dbReference type="ARBA" id="ARBA00023235"/>
    </source>
</evidence>
<dbReference type="Gene3D" id="3.20.20.70">
    <property type="entry name" value="Aldolase class I"/>
    <property type="match status" value="1"/>
</dbReference>
<comment type="similarity">
    <text evidence="4 11">Belongs to the triosephosphate isomerase family.</text>
</comment>
<dbReference type="InterPro" id="IPR035990">
    <property type="entry name" value="TIM_sf"/>
</dbReference>
<dbReference type="OrthoDB" id="6715177at2759"/>
<dbReference type="UniPathway" id="UPA00109">
    <property type="reaction ID" value="UER00189"/>
</dbReference>
<comment type="pathway">
    <text evidence="2 11">Carbohydrate degradation; glycolysis; D-glyceraldehyde 3-phosphate from glycerone phosphate: step 1/1.</text>
</comment>
<dbReference type="InterPro" id="IPR022896">
    <property type="entry name" value="TrioseP_Isoase_bac/euk"/>
</dbReference>
<dbReference type="GO" id="GO:0046166">
    <property type="term" value="P:glyceraldehyde-3-phosphate biosynthetic process"/>
    <property type="evidence" value="ECO:0007669"/>
    <property type="project" value="TreeGrafter"/>
</dbReference>
<dbReference type="GO" id="GO:0004807">
    <property type="term" value="F:triose-phosphate isomerase activity"/>
    <property type="evidence" value="ECO:0007669"/>
    <property type="project" value="UniProtKB-EC"/>
</dbReference>
<dbReference type="PANTHER" id="PTHR21139:SF41">
    <property type="entry name" value="TRIOSEPHOSPHATE ISOMERASE"/>
    <property type="match status" value="1"/>
</dbReference>
<dbReference type="GO" id="GO:0019563">
    <property type="term" value="P:glycerol catabolic process"/>
    <property type="evidence" value="ECO:0007669"/>
    <property type="project" value="TreeGrafter"/>
</dbReference>
<dbReference type="SUPFAM" id="SSF51351">
    <property type="entry name" value="Triosephosphate isomerase (TIM)"/>
    <property type="match status" value="1"/>
</dbReference>
<dbReference type="UniPathway" id="UPA00138"/>
<dbReference type="PROSITE" id="PS00171">
    <property type="entry name" value="TIM_1"/>
    <property type="match status" value="1"/>
</dbReference>
<dbReference type="VEuPathDB" id="FungiDB:TAPDE_000799"/>
<dbReference type="Proteomes" id="UP000013776">
    <property type="component" value="Unassembled WGS sequence"/>
</dbReference>
<accession>R4X748</accession>
<dbReference type="InterPro" id="IPR013785">
    <property type="entry name" value="Aldolase_TIM"/>
</dbReference>
<dbReference type="AlphaFoldDB" id="R4X748"/>
<dbReference type="PANTHER" id="PTHR21139">
    <property type="entry name" value="TRIOSEPHOSPHATE ISOMERASE"/>
    <property type="match status" value="1"/>
</dbReference>
<dbReference type="EC" id="5.3.1.1" evidence="6 11"/>
<keyword evidence="13" id="KW-1185">Reference proteome</keyword>
<evidence type="ECO:0000256" key="6">
    <source>
        <dbReference type="ARBA" id="ARBA00011940"/>
    </source>
</evidence>
<sequence length="249" mass="26724">MSGRTFFVGGNFKMNGTQKSIRDIIGALNDAKLDDKAEVVIAPPSIYLLSAREHLRKDIQVAAQNVFDKPSGAFTGEISIEQLKDTGVQWVILGHSERRTILQENDDFVASKVAHSLSGGVKVIFCCGDTLEQYEAGKTNEVVTAQVSAVCDKVKDFSHVVIAYEPIYAIGTGKAATPETAQATHSAIRTFLKSKIGAESDKIRIIYGGSVNGKNCSDYASCPDVDGFLVGGASLKPEFTTICNAKTKL</sequence>
<comment type="pathway">
    <text evidence="3 11">Carbohydrate biosynthesis; gluconeogenesis.</text>
</comment>
<dbReference type="EMBL" id="CAHR02000025">
    <property type="protein sequence ID" value="CCG81107.1"/>
    <property type="molecule type" value="Genomic_DNA"/>
</dbReference>
<evidence type="ECO:0000313" key="13">
    <source>
        <dbReference type="Proteomes" id="UP000013776"/>
    </source>
</evidence>
<name>R4X748_TAPDE</name>
<comment type="caution">
    <text evidence="12">The sequence shown here is derived from an EMBL/GenBank/DDBJ whole genome shotgun (WGS) entry which is preliminary data.</text>
</comment>
<dbReference type="CDD" id="cd00311">
    <property type="entry name" value="TIM"/>
    <property type="match status" value="1"/>
</dbReference>
<comment type="subunit">
    <text evidence="5">Homodimer.</text>
</comment>
<dbReference type="GO" id="GO:0006096">
    <property type="term" value="P:glycolytic process"/>
    <property type="evidence" value="ECO:0007669"/>
    <property type="project" value="UniProtKB-UniPathway"/>
</dbReference>
<dbReference type="PROSITE" id="PS51440">
    <property type="entry name" value="TIM_2"/>
    <property type="match status" value="1"/>
</dbReference>
<evidence type="ECO:0000256" key="7">
    <source>
        <dbReference type="ARBA" id="ARBA00019397"/>
    </source>
</evidence>